<dbReference type="Proteomes" id="UP000518300">
    <property type="component" value="Unassembled WGS sequence"/>
</dbReference>
<reference evidence="2 3" key="1">
    <citation type="submission" date="2020-04" db="EMBL/GenBank/DDBJ databases">
        <title>Draft genome of Pyxidicoccus fallax type strain.</title>
        <authorList>
            <person name="Whitworth D.E."/>
        </authorList>
    </citation>
    <scope>NUCLEOTIDE SEQUENCE [LARGE SCALE GENOMIC DNA]</scope>
    <source>
        <strain evidence="2 3">DSM 14698</strain>
    </source>
</reference>
<proteinExistence type="predicted"/>
<feature type="transmembrane region" description="Helical" evidence="1">
    <location>
        <begin position="21"/>
        <end position="39"/>
    </location>
</feature>
<keyword evidence="1" id="KW-0472">Membrane</keyword>
<organism evidence="2 3">
    <name type="scientific">Pyxidicoccus fallax</name>
    <dbReference type="NCBI Taxonomy" id="394095"/>
    <lineage>
        <taxon>Bacteria</taxon>
        <taxon>Pseudomonadati</taxon>
        <taxon>Myxococcota</taxon>
        <taxon>Myxococcia</taxon>
        <taxon>Myxococcales</taxon>
        <taxon>Cystobacterineae</taxon>
        <taxon>Myxococcaceae</taxon>
        <taxon>Pyxidicoccus</taxon>
    </lineage>
</organism>
<accession>A0A848LAY1</accession>
<protein>
    <submittedName>
        <fullName evidence="2">Uncharacterized protein</fullName>
    </submittedName>
</protein>
<sequence>MKNEDLATTRFESATKHIPSIGLLGVALGSVVASATLMALGKKQAALFVGQWAPTVVAFAIYNKIVKTFSAPYDEEQRAKHGDNASLIKSADELRRQESVRPLS</sequence>
<name>A0A848LAY1_9BACT</name>
<keyword evidence="1" id="KW-1133">Transmembrane helix</keyword>
<evidence type="ECO:0000256" key="1">
    <source>
        <dbReference type="SAM" id="Phobius"/>
    </source>
</evidence>
<feature type="transmembrane region" description="Helical" evidence="1">
    <location>
        <begin position="45"/>
        <end position="62"/>
    </location>
</feature>
<keyword evidence="3" id="KW-1185">Reference proteome</keyword>
<dbReference type="EMBL" id="JABBJJ010000055">
    <property type="protein sequence ID" value="NMO16069.1"/>
    <property type="molecule type" value="Genomic_DNA"/>
</dbReference>
<dbReference type="RefSeq" id="WP_169345363.1">
    <property type="nucleotide sequence ID" value="NZ_JABBJJ010000055.1"/>
</dbReference>
<evidence type="ECO:0000313" key="2">
    <source>
        <dbReference type="EMBL" id="NMO16069.1"/>
    </source>
</evidence>
<keyword evidence="1" id="KW-0812">Transmembrane</keyword>
<comment type="caution">
    <text evidence="2">The sequence shown here is derived from an EMBL/GenBank/DDBJ whole genome shotgun (WGS) entry which is preliminary data.</text>
</comment>
<dbReference type="AlphaFoldDB" id="A0A848LAY1"/>
<evidence type="ECO:0000313" key="3">
    <source>
        <dbReference type="Proteomes" id="UP000518300"/>
    </source>
</evidence>
<gene>
    <name evidence="2" type="ORF">HG543_14590</name>
</gene>